<reference evidence="2" key="1">
    <citation type="submission" date="2021-01" db="EMBL/GenBank/DDBJ databases">
        <title>Phytophthora aleatoria, a newly-described species from Pinus radiata is distinct from Phytophthora cactorum isolates based on comparative genomics.</title>
        <authorList>
            <person name="Mcdougal R."/>
            <person name="Panda P."/>
            <person name="Williams N."/>
            <person name="Studholme D.J."/>
        </authorList>
    </citation>
    <scope>NUCLEOTIDE SEQUENCE</scope>
    <source>
        <strain evidence="2">NZFS 3830</strain>
    </source>
</reference>
<dbReference type="Pfam" id="PF00135">
    <property type="entry name" value="COesterase"/>
    <property type="match status" value="1"/>
</dbReference>
<protein>
    <recommendedName>
        <fullName evidence="1">Carboxylesterase type B domain-containing protein</fullName>
    </recommendedName>
</protein>
<accession>A0A8T1TYP7</accession>
<dbReference type="Proteomes" id="UP000688947">
    <property type="component" value="Unassembled WGS sequence"/>
</dbReference>
<comment type="caution">
    <text evidence="2">The sequence shown here is derived from an EMBL/GenBank/DDBJ whole genome shotgun (WGS) entry which is preliminary data.</text>
</comment>
<dbReference type="AlphaFoldDB" id="A0A8T1TYP7"/>
<dbReference type="EMBL" id="JAENGZ010001171">
    <property type="protein sequence ID" value="KAG6950074.1"/>
    <property type="molecule type" value="Genomic_DNA"/>
</dbReference>
<proteinExistence type="predicted"/>
<dbReference type="InterPro" id="IPR002018">
    <property type="entry name" value="CarbesteraseB"/>
</dbReference>
<evidence type="ECO:0000259" key="1">
    <source>
        <dbReference type="Pfam" id="PF00135"/>
    </source>
</evidence>
<gene>
    <name evidence="2" type="ORF">JG687_00014462</name>
</gene>
<evidence type="ECO:0000313" key="2">
    <source>
        <dbReference type="EMBL" id="KAG6950074.1"/>
    </source>
</evidence>
<dbReference type="OrthoDB" id="408631at2759"/>
<dbReference type="InterPro" id="IPR019819">
    <property type="entry name" value="Carboxylesterase_B_CS"/>
</dbReference>
<dbReference type="PROSITE" id="PS00941">
    <property type="entry name" value="CARBOXYLESTERASE_B_2"/>
    <property type="match status" value="1"/>
</dbReference>
<dbReference type="InterPro" id="IPR050309">
    <property type="entry name" value="Type-B_Carboxylest/Lipase"/>
</dbReference>
<dbReference type="VEuPathDB" id="FungiDB:PC110_g12012"/>
<sequence>DQWVLDNIISEDCLTINVVRPSNVSEGDTLPVGVWVYGGGFIQGGARDPRYNLSYIIKEAVAAGKPIIGVSFNYRLQAFGFMSGTAVHKAAVANLALKDQCLALHWVQENVAAFGGDASKVTI</sequence>
<name>A0A8T1TYP7_9STRA</name>
<dbReference type="PANTHER" id="PTHR11559">
    <property type="entry name" value="CARBOXYLESTERASE"/>
    <property type="match status" value="1"/>
</dbReference>
<organism evidence="2 3">
    <name type="scientific">Phytophthora cactorum</name>
    <dbReference type="NCBI Taxonomy" id="29920"/>
    <lineage>
        <taxon>Eukaryota</taxon>
        <taxon>Sar</taxon>
        <taxon>Stramenopiles</taxon>
        <taxon>Oomycota</taxon>
        <taxon>Peronosporomycetes</taxon>
        <taxon>Peronosporales</taxon>
        <taxon>Peronosporaceae</taxon>
        <taxon>Phytophthora</taxon>
    </lineage>
</organism>
<evidence type="ECO:0000313" key="3">
    <source>
        <dbReference type="Proteomes" id="UP000688947"/>
    </source>
</evidence>
<feature type="domain" description="Carboxylesterase type B" evidence="1">
    <location>
        <begin position="9"/>
        <end position="123"/>
    </location>
</feature>
<feature type="non-terminal residue" evidence="2">
    <location>
        <position position="1"/>
    </location>
</feature>